<dbReference type="AlphaFoldDB" id="A0A5J4SY43"/>
<comment type="caution">
    <text evidence="2">The sequence shown here is derived from an EMBL/GenBank/DDBJ whole genome shotgun (WGS) entry which is preliminary data.</text>
</comment>
<sequence>MELVCDCFKNFGNIIDPAQYFVYCITEGGKLLEDIEEELGYPRGWTEIEGIPYEERIRMLRQEFEKDVMIDSVFEKHLGTNRFGEKI</sequence>
<proteinExistence type="predicted"/>
<dbReference type="EMBL" id="SNRY01000025">
    <property type="protein sequence ID" value="KAA6350617.1"/>
    <property type="molecule type" value="Genomic_DNA"/>
</dbReference>
<dbReference type="EMBL" id="SNRY01000025">
    <property type="protein sequence ID" value="KAA6350652.1"/>
    <property type="molecule type" value="Genomic_DNA"/>
</dbReference>
<name>A0A5J4SY43_9ZZZZ</name>
<evidence type="ECO:0000313" key="2">
    <source>
        <dbReference type="EMBL" id="KAA6350652.1"/>
    </source>
</evidence>
<accession>A0A5J4SY43</accession>
<organism evidence="2">
    <name type="scientific">termite gut metagenome</name>
    <dbReference type="NCBI Taxonomy" id="433724"/>
    <lineage>
        <taxon>unclassified sequences</taxon>
        <taxon>metagenomes</taxon>
        <taxon>organismal metagenomes</taxon>
    </lineage>
</organism>
<reference evidence="2" key="1">
    <citation type="submission" date="2019-03" db="EMBL/GenBank/DDBJ databases">
        <title>Single cell metagenomics reveals metabolic interactions within the superorganism composed of flagellate Streblomastix strix and complex community of Bacteroidetes bacteria on its surface.</title>
        <authorList>
            <person name="Treitli S.C."/>
            <person name="Kolisko M."/>
            <person name="Husnik F."/>
            <person name="Keeling P."/>
            <person name="Hampl V."/>
        </authorList>
    </citation>
    <scope>NUCLEOTIDE SEQUENCE</scope>
    <source>
        <strain evidence="2">STM</strain>
    </source>
</reference>
<protein>
    <submittedName>
        <fullName evidence="2">Uncharacterized protein</fullName>
    </submittedName>
</protein>
<evidence type="ECO:0000313" key="1">
    <source>
        <dbReference type="EMBL" id="KAA6350617.1"/>
    </source>
</evidence>
<gene>
    <name evidence="1" type="ORF">EZS27_001974</name>
    <name evidence="2" type="ORF">EZS27_002009</name>
</gene>